<sequence>MFCLDNIIILFNNESLHQQQVKTTSLSSNRTCRFPASGSLATHQTFTFGRLWGRSSKLYEP</sequence>
<evidence type="ECO:0000313" key="2">
    <source>
        <dbReference type="Proteomes" id="UP000017944"/>
    </source>
</evidence>
<evidence type="ECO:0000313" key="1">
    <source>
        <dbReference type="EMBL" id="ESU77830.1"/>
    </source>
</evidence>
<comment type="caution">
    <text evidence="1">The sequence shown here is derived from an EMBL/GenBank/DDBJ whole genome shotgun (WGS) entry which is preliminary data.</text>
</comment>
<accession>A0A090ND64</accession>
<gene>
    <name evidence="1" type="ORF">WRSd3_03359</name>
</gene>
<dbReference type="EMBL" id="AXUT01000302">
    <property type="protein sequence ID" value="ESU77830.1"/>
    <property type="molecule type" value="Genomic_DNA"/>
</dbReference>
<organism evidence="1 2">
    <name type="scientific">Shigella dysenteriae WRSd3</name>
    <dbReference type="NCBI Taxonomy" id="1401327"/>
    <lineage>
        <taxon>Bacteria</taxon>
        <taxon>Pseudomonadati</taxon>
        <taxon>Pseudomonadota</taxon>
        <taxon>Gammaproteobacteria</taxon>
        <taxon>Enterobacterales</taxon>
        <taxon>Enterobacteriaceae</taxon>
        <taxon>Shigella</taxon>
    </lineage>
</organism>
<name>A0A090ND64_SHIDY</name>
<proteinExistence type="predicted"/>
<dbReference type="AlphaFoldDB" id="A0A090ND64"/>
<dbReference type="Proteomes" id="UP000017944">
    <property type="component" value="Unassembled WGS sequence"/>
</dbReference>
<reference evidence="1 2" key="1">
    <citation type="submission" date="2013-10" db="EMBL/GenBank/DDBJ databases">
        <title>Draft genomes and the virulence plasmids of Sd1617 vaccine constructs: WRSd3 and WRSd5.</title>
        <authorList>
            <person name="Aksomboon Vongsawan A."/>
            <person name="Venkatesan M.M."/>
            <person name="Vaisvil B."/>
            <person name="Emel G."/>
            <person name="Kepatral V."/>
            <person name="Sethabutr O."/>
            <person name="Serichantalergs O."/>
            <person name="Mason C."/>
        </authorList>
    </citation>
    <scope>NUCLEOTIDE SEQUENCE [LARGE SCALE GENOMIC DNA]</scope>
    <source>
        <strain evidence="1 2">WRSd3</strain>
    </source>
</reference>
<protein>
    <submittedName>
        <fullName evidence="1">Uncharacterized protein</fullName>
    </submittedName>
</protein>